<protein>
    <submittedName>
        <fullName evidence="1">Uncharacterized protein</fullName>
    </submittedName>
</protein>
<dbReference type="AlphaFoldDB" id="A0A0A9A4D5"/>
<accession>A0A0A9A4D5</accession>
<sequence>MLFLSVSSLVRSLVISDVKTSINCNNFTVIFLHLHLCFLFLSPCISLGDDPLPHLLTHILLPSAVSFVDDSTLKDWAIRDFFYVYIMLPR</sequence>
<evidence type="ECO:0000313" key="1">
    <source>
        <dbReference type="EMBL" id="JAD43870.1"/>
    </source>
</evidence>
<dbReference type="EMBL" id="GBRH01254025">
    <property type="protein sequence ID" value="JAD43870.1"/>
    <property type="molecule type" value="Transcribed_RNA"/>
</dbReference>
<reference evidence="1" key="1">
    <citation type="submission" date="2014-09" db="EMBL/GenBank/DDBJ databases">
        <authorList>
            <person name="Magalhaes I.L.F."/>
            <person name="Oliveira U."/>
            <person name="Santos F.R."/>
            <person name="Vidigal T.H.D.A."/>
            <person name="Brescovit A.D."/>
            <person name="Santos A.J."/>
        </authorList>
    </citation>
    <scope>NUCLEOTIDE SEQUENCE</scope>
    <source>
        <tissue evidence="1">Shoot tissue taken approximately 20 cm above the soil surface</tissue>
    </source>
</reference>
<organism evidence="1">
    <name type="scientific">Arundo donax</name>
    <name type="common">Giant reed</name>
    <name type="synonym">Donax arundinaceus</name>
    <dbReference type="NCBI Taxonomy" id="35708"/>
    <lineage>
        <taxon>Eukaryota</taxon>
        <taxon>Viridiplantae</taxon>
        <taxon>Streptophyta</taxon>
        <taxon>Embryophyta</taxon>
        <taxon>Tracheophyta</taxon>
        <taxon>Spermatophyta</taxon>
        <taxon>Magnoliopsida</taxon>
        <taxon>Liliopsida</taxon>
        <taxon>Poales</taxon>
        <taxon>Poaceae</taxon>
        <taxon>PACMAD clade</taxon>
        <taxon>Arundinoideae</taxon>
        <taxon>Arundineae</taxon>
        <taxon>Arundo</taxon>
    </lineage>
</organism>
<name>A0A0A9A4D5_ARUDO</name>
<reference evidence="1" key="2">
    <citation type="journal article" date="2015" name="Data Brief">
        <title>Shoot transcriptome of the giant reed, Arundo donax.</title>
        <authorList>
            <person name="Barrero R.A."/>
            <person name="Guerrero F.D."/>
            <person name="Moolhuijzen P."/>
            <person name="Goolsby J.A."/>
            <person name="Tidwell J."/>
            <person name="Bellgard S.E."/>
            <person name="Bellgard M.I."/>
        </authorList>
    </citation>
    <scope>NUCLEOTIDE SEQUENCE</scope>
    <source>
        <tissue evidence="1">Shoot tissue taken approximately 20 cm above the soil surface</tissue>
    </source>
</reference>
<proteinExistence type="predicted"/>